<dbReference type="Gene3D" id="3.20.80.10">
    <property type="entry name" value="Regulatory factor, effector binding domain"/>
    <property type="match status" value="1"/>
</dbReference>
<dbReference type="Proteomes" id="UP001157186">
    <property type="component" value="Unassembled WGS sequence"/>
</dbReference>
<proteinExistence type="predicted"/>
<reference evidence="1 2" key="1">
    <citation type="submission" date="2023-03" db="EMBL/GenBank/DDBJ databases">
        <title>Draft genome sequence of Thalassotalea insulae KCTC 62186T.</title>
        <authorList>
            <person name="Sawabe T."/>
        </authorList>
    </citation>
    <scope>NUCLEOTIDE SEQUENCE [LARGE SCALE GENOMIC DNA]</scope>
    <source>
        <strain evidence="1 2">KCTC 62186</strain>
    </source>
</reference>
<gene>
    <name evidence="1" type="ORF">tinsulaeT_25590</name>
</gene>
<accession>A0ABQ6GV45</accession>
<evidence type="ECO:0000313" key="2">
    <source>
        <dbReference type="Proteomes" id="UP001157186"/>
    </source>
</evidence>
<protein>
    <submittedName>
        <fullName evidence="1">Uncharacterized protein</fullName>
    </submittedName>
</protein>
<keyword evidence="2" id="KW-1185">Reference proteome</keyword>
<name>A0ABQ6GV45_9GAMM</name>
<evidence type="ECO:0000313" key="1">
    <source>
        <dbReference type="EMBL" id="GLX79219.1"/>
    </source>
</evidence>
<dbReference type="EMBL" id="BSST01000001">
    <property type="protein sequence ID" value="GLX79219.1"/>
    <property type="molecule type" value="Genomic_DNA"/>
</dbReference>
<dbReference type="RefSeq" id="WP_284245120.1">
    <property type="nucleotide sequence ID" value="NZ_BSST01000001.1"/>
</dbReference>
<comment type="caution">
    <text evidence="1">The sequence shown here is derived from an EMBL/GenBank/DDBJ whole genome shotgun (WGS) entry which is preliminary data.</text>
</comment>
<organism evidence="1 2">
    <name type="scientific">Thalassotalea insulae</name>
    <dbReference type="NCBI Taxonomy" id="2056778"/>
    <lineage>
        <taxon>Bacteria</taxon>
        <taxon>Pseudomonadati</taxon>
        <taxon>Pseudomonadota</taxon>
        <taxon>Gammaproteobacteria</taxon>
        <taxon>Alteromonadales</taxon>
        <taxon>Colwelliaceae</taxon>
        <taxon>Thalassotalea</taxon>
    </lineage>
</organism>
<dbReference type="InterPro" id="IPR011256">
    <property type="entry name" value="Reg_factor_effector_dom_sf"/>
</dbReference>
<sequence>MSPDNGKIPALWQEFNNKVPVNYPQGERVYGVYFDYESDHTGKFTVLAGFDGYELDPKMGKALFWQKVL</sequence>